<sequence length="253" mass="27749">MVEVSNYPGLPWGVRWHLKQHRLGWHYFIGARQTLRVMIGLICLICLLPSAVMAVVLEGGEGVFYAVVAGVLALATLILTGVRQHLVFDATEQALVERRGWWRTPRKERQRWLLADVTAVVAPIASVEQGCQLEIVDHRYTIGSWDDTAALARFLRTVYGVRAMDRVTCWPETRPLDAEAAETPSPQPTGVQSTSAQSKRPGATVTDTASPMPEAAGSPGHYVPVWDQRPLLKLALAFPAFVLIGYGLSLLGG</sequence>
<accession>A0ABU3VUB2</accession>
<evidence type="ECO:0000313" key="4">
    <source>
        <dbReference type="Proteomes" id="UP001269819"/>
    </source>
</evidence>
<keyword evidence="2" id="KW-0812">Transmembrane</keyword>
<gene>
    <name evidence="3" type="ORF">RYS15_03820</name>
</gene>
<evidence type="ECO:0000256" key="1">
    <source>
        <dbReference type="SAM" id="MobiDB-lite"/>
    </source>
</evidence>
<feature type="transmembrane region" description="Helical" evidence="2">
    <location>
        <begin position="63"/>
        <end position="82"/>
    </location>
</feature>
<feature type="compositionally biased region" description="Polar residues" evidence="1">
    <location>
        <begin position="188"/>
        <end position="198"/>
    </location>
</feature>
<keyword evidence="2" id="KW-1133">Transmembrane helix</keyword>
<dbReference type="RefSeq" id="WP_316972670.1">
    <property type="nucleotide sequence ID" value="NZ_JAWIIJ010000002.1"/>
</dbReference>
<evidence type="ECO:0000256" key="2">
    <source>
        <dbReference type="SAM" id="Phobius"/>
    </source>
</evidence>
<evidence type="ECO:0008006" key="5">
    <source>
        <dbReference type="Google" id="ProtNLM"/>
    </source>
</evidence>
<proteinExistence type="predicted"/>
<feature type="transmembrane region" description="Helical" evidence="2">
    <location>
        <begin position="231"/>
        <end position="251"/>
    </location>
</feature>
<keyword evidence="4" id="KW-1185">Reference proteome</keyword>
<keyword evidence="2" id="KW-0472">Membrane</keyword>
<dbReference type="Proteomes" id="UP001269819">
    <property type="component" value="Unassembled WGS sequence"/>
</dbReference>
<feature type="region of interest" description="Disordered" evidence="1">
    <location>
        <begin position="179"/>
        <end position="216"/>
    </location>
</feature>
<protein>
    <recommendedName>
        <fullName evidence="5">PH domain-containing protein</fullName>
    </recommendedName>
</protein>
<comment type="caution">
    <text evidence="3">The sequence shown here is derived from an EMBL/GenBank/DDBJ whole genome shotgun (WGS) entry which is preliminary data.</text>
</comment>
<dbReference type="EMBL" id="JAWIIJ010000002">
    <property type="protein sequence ID" value="MDV2077791.1"/>
    <property type="molecule type" value="Genomic_DNA"/>
</dbReference>
<reference evidence="3 4" key="1">
    <citation type="submission" date="2023-10" db="EMBL/GenBank/DDBJ databases">
        <title>Characteristics and mechanism of a salt-tolerant marine origin heterotrophic nitrifying- aerobic denitrifying bacteria Marinobacter xestospongiae HN1.</title>
        <authorList>
            <person name="Qi R."/>
        </authorList>
    </citation>
    <scope>NUCLEOTIDE SEQUENCE [LARGE SCALE GENOMIC DNA]</scope>
    <source>
        <strain evidence="3 4">HN1</strain>
    </source>
</reference>
<name>A0ABU3VUB2_9GAMM</name>
<feature type="transmembrane region" description="Helical" evidence="2">
    <location>
        <begin position="37"/>
        <end position="57"/>
    </location>
</feature>
<evidence type="ECO:0000313" key="3">
    <source>
        <dbReference type="EMBL" id="MDV2077791.1"/>
    </source>
</evidence>
<organism evidence="3 4">
    <name type="scientific">Marinobacter xestospongiae</name>
    <dbReference type="NCBI Taxonomy" id="994319"/>
    <lineage>
        <taxon>Bacteria</taxon>
        <taxon>Pseudomonadati</taxon>
        <taxon>Pseudomonadota</taxon>
        <taxon>Gammaproteobacteria</taxon>
        <taxon>Pseudomonadales</taxon>
        <taxon>Marinobacteraceae</taxon>
        <taxon>Marinobacter</taxon>
    </lineage>
</organism>